<keyword evidence="2" id="KW-1185">Reference proteome</keyword>
<protein>
    <submittedName>
        <fullName evidence="1">DUF4336 domain-containing protein</fullName>
    </submittedName>
</protein>
<dbReference type="SUPFAM" id="SSF56281">
    <property type="entry name" value="Metallo-hydrolase/oxidoreductase"/>
    <property type="match status" value="1"/>
</dbReference>
<dbReference type="PANTHER" id="PTHR33835">
    <property type="entry name" value="YALI0C07656P"/>
    <property type="match status" value="1"/>
</dbReference>
<evidence type="ECO:0000313" key="1">
    <source>
        <dbReference type="EMBL" id="QUD89522.1"/>
    </source>
</evidence>
<sequence length="242" mass="27931">MHSPAVACEQVHDSLWIAEGEIVDFYGFAYPTRSVVVRLDNGDLWVWSPVRLTEAIIRDLQVLGPVRHLVSPNKLHHLYLQDWKQAFPEAQLWGPASTIKKRRDLKFHAALRGLSPAEWQGEIDQAWFTGSLIMDEVVFFHRPSRTVIVADLIEALTEEFLREHWPWWMRLLARVDGIAAQNPGAPREWRVTFLDRLPARAARQKVLGWSADRVVMAHGDWVRKDGHAYLERSLAWLGPPLR</sequence>
<proteinExistence type="predicted"/>
<dbReference type="RefSeq" id="WP_211939574.1">
    <property type="nucleotide sequence ID" value="NZ_CP073078.1"/>
</dbReference>
<dbReference type="PANTHER" id="PTHR33835:SF1">
    <property type="entry name" value="METALLO-BETA-LACTAMASE DOMAIN-CONTAINING PROTEIN"/>
    <property type="match status" value="1"/>
</dbReference>
<evidence type="ECO:0000313" key="2">
    <source>
        <dbReference type="Proteomes" id="UP000676409"/>
    </source>
</evidence>
<dbReference type="KEGG" id="caul:KCG34_06475"/>
<dbReference type="InterPro" id="IPR025638">
    <property type="entry name" value="DUF4336"/>
</dbReference>
<dbReference type="Proteomes" id="UP000676409">
    <property type="component" value="Chromosome"/>
</dbReference>
<dbReference type="InterPro" id="IPR036866">
    <property type="entry name" value="RibonucZ/Hydroxyglut_hydro"/>
</dbReference>
<dbReference type="EMBL" id="CP073078">
    <property type="protein sequence ID" value="QUD89522.1"/>
    <property type="molecule type" value="Genomic_DNA"/>
</dbReference>
<organism evidence="1 2">
    <name type="scientific">Phenylobacterium montanum</name>
    <dbReference type="NCBI Taxonomy" id="2823693"/>
    <lineage>
        <taxon>Bacteria</taxon>
        <taxon>Pseudomonadati</taxon>
        <taxon>Pseudomonadota</taxon>
        <taxon>Alphaproteobacteria</taxon>
        <taxon>Caulobacterales</taxon>
        <taxon>Caulobacteraceae</taxon>
        <taxon>Phenylobacterium</taxon>
    </lineage>
</organism>
<accession>A0A975IVZ1</accession>
<reference evidence="1" key="1">
    <citation type="submission" date="2021-04" db="EMBL/GenBank/DDBJ databases">
        <title>The complete genome sequence of Caulobacter sp. S6.</title>
        <authorList>
            <person name="Tang Y."/>
            <person name="Ouyang W."/>
            <person name="Liu Q."/>
            <person name="Huang B."/>
            <person name="Guo Z."/>
            <person name="Lei P."/>
        </authorList>
    </citation>
    <scope>NUCLEOTIDE SEQUENCE</scope>
    <source>
        <strain evidence="1">S6</strain>
    </source>
</reference>
<dbReference type="Pfam" id="PF14234">
    <property type="entry name" value="DUF4336"/>
    <property type="match status" value="1"/>
</dbReference>
<gene>
    <name evidence="1" type="ORF">KCG34_06475</name>
</gene>
<dbReference type="AlphaFoldDB" id="A0A975IVZ1"/>
<name>A0A975IVZ1_9CAUL</name>